<proteinExistence type="predicted"/>
<name>A0A8J3EF04_9PROT</name>
<gene>
    <name evidence="2" type="ORF">GCM10010964_39970</name>
</gene>
<sequence>MSRDGGQTLSGGAAALWLRVSDAWLGAATAAGRRGGAGPRLGRRRAGAGDRDPRRGDAAGCAGAAPGCPPCPG</sequence>
<protein>
    <submittedName>
        <fullName evidence="2">Uncharacterized protein</fullName>
    </submittedName>
</protein>
<evidence type="ECO:0000313" key="3">
    <source>
        <dbReference type="Proteomes" id="UP000597507"/>
    </source>
</evidence>
<reference evidence="2 3" key="1">
    <citation type="journal article" date="2014" name="Int. J. Syst. Evol. Microbiol.">
        <title>Complete genome sequence of Corynebacterium casei LMG S-19264T (=DSM 44701T), isolated from a smear-ripened cheese.</title>
        <authorList>
            <consortium name="US DOE Joint Genome Institute (JGI-PGF)"/>
            <person name="Walter F."/>
            <person name="Albersmeier A."/>
            <person name="Kalinowski J."/>
            <person name="Ruckert C."/>
        </authorList>
    </citation>
    <scope>NUCLEOTIDE SEQUENCE [LARGE SCALE GENOMIC DNA]</scope>
    <source>
        <strain evidence="2 3">CGMCC 1.16330</strain>
    </source>
</reference>
<organism evidence="2 3">
    <name type="scientific">Caldovatus sediminis</name>
    <dbReference type="NCBI Taxonomy" id="2041189"/>
    <lineage>
        <taxon>Bacteria</taxon>
        <taxon>Pseudomonadati</taxon>
        <taxon>Pseudomonadota</taxon>
        <taxon>Alphaproteobacteria</taxon>
        <taxon>Acetobacterales</taxon>
        <taxon>Roseomonadaceae</taxon>
        <taxon>Caldovatus</taxon>
    </lineage>
</organism>
<evidence type="ECO:0000256" key="1">
    <source>
        <dbReference type="SAM" id="MobiDB-lite"/>
    </source>
</evidence>
<keyword evidence="3" id="KW-1185">Reference proteome</keyword>
<dbReference type="AlphaFoldDB" id="A0A8J3EF04"/>
<feature type="region of interest" description="Disordered" evidence="1">
    <location>
        <begin position="29"/>
        <end position="73"/>
    </location>
</feature>
<dbReference type="EMBL" id="BMKS01000018">
    <property type="protein sequence ID" value="GGG48603.1"/>
    <property type="molecule type" value="Genomic_DNA"/>
</dbReference>
<feature type="compositionally biased region" description="Basic and acidic residues" evidence="1">
    <location>
        <begin position="47"/>
        <end position="57"/>
    </location>
</feature>
<accession>A0A8J3EF04</accession>
<evidence type="ECO:0000313" key="2">
    <source>
        <dbReference type="EMBL" id="GGG48603.1"/>
    </source>
</evidence>
<dbReference type="Proteomes" id="UP000597507">
    <property type="component" value="Unassembled WGS sequence"/>
</dbReference>
<comment type="caution">
    <text evidence="2">The sequence shown here is derived from an EMBL/GenBank/DDBJ whole genome shotgun (WGS) entry which is preliminary data.</text>
</comment>